<protein>
    <submittedName>
        <fullName evidence="3">IS3 family transposase</fullName>
    </submittedName>
</protein>
<dbReference type="AlphaFoldDB" id="A0A7G5DIK8"/>
<sequence length="148" mass="16525">MANRRLSKEIRCIHHEMNGIYGHRRIKAELAGMGHACGRHLVARLTREACLRVRSRKRWRLVSSSRHALPIASNHLNRQFASDRANRYWVSDMTYVRAAQGWLYLAAVTSCCRLGDAPSDAAGPGTRRIRDSRCSPTAANRGTAALGS</sequence>
<dbReference type="Proteomes" id="UP000515276">
    <property type="component" value="Chromosome"/>
</dbReference>
<dbReference type="InterPro" id="IPR050900">
    <property type="entry name" value="Transposase_IS3/IS150/IS904"/>
</dbReference>
<evidence type="ECO:0000313" key="3">
    <source>
        <dbReference type="EMBL" id="QMV61583.1"/>
    </source>
</evidence>
<dbReference type="PANTHER" id="PTHR46889">
    <property type="entry name" value="TRANSPOSASE INSF FOR INSERTION SEQUENCE IS3B-RELATED"/>
    <property type="match status" value="1"/>
</dbReference>
<feature type="region of interest" description="Disordered" evidence="1">
    <location>
        <begin position="119"/>
        <end position="148"/>
    </location>
</feature>
<organism evidence="3 4">
    <name type="scientific">Pseudomonas berkeleyensis</name>
    <dbReference type="NCBI Taxonomy" id="2726956"/>
    <lineage>
        <taxon>Bacteria</taxon>
        <taxon>Pseudomonadati</taxon>
        <taxon>Pseudomonadota</taxon>
        <taxon>Gammaproteobacteria</taxon>
        <taxon>Pseudomonadales</taxon>
        <taxon>Pseudomonadaceae</taxon>
        <taxon>Pseudomonas</taxon>
    </lineage>
</organism>
<accession>A0A7G5DIK8</accession>
<evidence type="ECO:0000256" key="1">
    <source>
        <dbReference type="SAM" id="MobiDB-lite"/>
    </source>
</evidence>
<feature type="domain" description="HTH-like" evidence="2">
    <location>
        <begin position="4"/>
        <end position="58"/>
    </location>
</feature>
<keyword evidence="4" id="KW-1185">Reference proteome</keyword>
<proteinExistence type="predicted"/>
<dbReference type="EMBL" id="CP059139">
    <property type="protein sequence ID" value="QMV61583.1"/>
    <property type="molecule type" value="Genomic_DNA"/>
</dbReference>
<evidence type="ECO:0000313" key="4">
    <source>
        <dbReference type="Proteomes" id="UP000515276"/>
    </source>
</evidence>
<name>A0A7G5DIK8_9PSED</name>
<gene>
    <name evidence="3" type="ORF">HS968_16250</name>
</gene>
<dbReference type="InterPro" id="IPR025948">
    <property type="entry name" value="HTH-like_dom"/>
</dbReference>
<dbReference type="PANTHER" id="PTHR46889:SF4">
    <property type="entry name" value="TRANSPOSASE INSO FOR INSERTION SEQUENCE ELEMENT IS911B-RELATED"/>
    <property type="match status" value="1"/>
</dbReference>
<evidence type="ECO:0000259" key="2">
    <source>
        <dbReference type="Pfam" id="PF13276"/>
    </source>
</evidence>
<reference evidence="3 4" key="1">
    <citation type="journal article" date="2020" name="G3 (Bethesda)">
        <title>CeMbio - The Caenorhabditis elegans Microbiome Resource.</title>
        <authorList>
            <person name="Dirksen P."/>
            <person name="Assie A."/>
            <person name="Zimmermann J."/>
            <person name="Zhang F."/>
            <person name="Tietje A.M."/>
            <person name="Marsh S.A."/>
            <person name="Felix M.A."/>
            <person name="Shapira M."/>
            <person name="Kaleta C."/>
            <person name="Schulenburg H."/>
            <person name="Samuel B."/>
        </authorList>
    </citation>
    <scope>NUCLEOTIDE SEQUENCE [LARGE SCALE GENOMIC DNA]</scope>
    <source>
        <strain evidence="3 4">MSPm1</strain>
    </source>
</reference>
<dbReference type="Pfam" id="PF13276">
    <property type="entry name" value="HTH_21"/>
    <property type="match status" value="1"/>
</dbReference>